<dbReference type="InterPro" id="IPR029026">
    <property type="entry name" value="tRNA_m1G_MTases_N"/>
</dbReference>
<sequence length="174" mass="19298">MFRRNLNIYIALENIRSLFNIGAVFRTCSFFGFTHVILVGYSGKTKNTKNKTILNKEILKSSLGSEKDLQITFLETANDLVKFCKENGLNLISIEQGLTSIELTEFIELNKSKKKSILGEGKGAVLVFGNEVSGVSDIVLKHSKATLEIPRLGKHNSLNITTACGIVLYELSRI</sequence>
<dbReference type="GO" id="GO:0003723">
    <property type="term" value="F:RNA binding"/>
    <property type="evidence" value="ECO:0007669"/>
    <property type="project" value="InterPro"/>
</dbReference>
<dbReference type="InterPro" id="IPR001537">
    <property type="entry name" value="SpoU_MeTrfase"/>
</dbReference>
<reference evidence="4 5" key="1">
    <citation type="journal article" date="2016" name="Nat. Commun.">
        <title>Thousands of microbial genomes shed light on interconnected biogeochemical processes in an aquifer system.</title>
        <authorList>
            <person name="Anantharaman K."/>
            <person name="Brown C.T."/>
            <person name="Hug L.A."/>
            <person name="Sharon I."/>
            <person name="Castelle C.J."/>
            <person name="Probst A.J."/>
            <person name="Thomas B.C."/>
            <person name="Singh A."/>
            <person name="Wilkins M.J."/>
            <person name="Karaoz U."/>
            <person name="Brodie E.L."/>
            <person name="Williams K.H."/>
            <person name="Hubbard S.S."/>
            <person name="Banfield J.F."/>
        </authorList>
    </citation>
    <scope>NUCLEOTIDE SEQUENCE [LARGE SCALE GENOMIC DNA]</scope>
</reference>
<evidence type="ECO:0000313" key="4">
    <source>
        <dbReference type="EMBL" id="OGC50654.1"/>
    </source>
</evidence>
<organism evidence="4 5">
    <name type="scientific">candidate division WWE3 bacterium RBG_16_37_10</name>
    <dbReference type="NCBI Taxonomy" id="1802610"/>
    <lineage>
        <taxon>Bacteria</taxon>
        <taxon>Katanobacteria</taxon>
    </lineage>
</organism>
<feature type="domain" description="tRNA/rRNA methyltransferase SpoU type" evidence="3">
    <location>
        <begin position="8"/>
        <end position="169"/>
    </location>
</feature>
<dbReference type="InterPro" id="IPR029028">
    <property type="entry name" value="Alpha/beta_knot_MTases"/>
</dbReference>
<gene>
    <name evidence="4" type="ORF">A2W32_04780</name>
</gene>
<dbReference type="EMBL" id="MEUT01000036">
    <property type="protein sequence ID" value="OGC50654.1"/>
    <property type="molecule type" value="Genomic_DNA"/>
</dbReference>
<dbReference type="GO" id="GO:0032259">
    <property type="term" value="P:methylation"/>
    <property type="evidence" value="ECO:0007669"/>
    <property type="project" value="UniProtKB-KW"/>
</dbReference>
<dbReference type="GO" id="GO:0006396">
    <property type="term" value="P:RNA processing"/>
    <property type="evidence" value="ECO:0007669"/>
    <property type="project" value="InterPro"/>
</dbReference>
<evidence type="ECO:0000259" key="3">
    <source>
        <dbReference type="Pfam" id="PF00588"/>
    </source>
</evidence>
<dbReference type="GO" id="GO:0008173">
    <property type="term" value="F:RNA methyltransferase activity"/>
    <property type="evidence" value="ECO:0007669"/>
    <property type="project" value="InterPro"/>
</dbReference>
<dbReference type="STRING" id="1802610.A2W32_04780"/>
<evidence type="ECO:0000256" key="2">
    <source>
        <dbReference type="ARBA" id="ARBA00022679"/>
    </source>
</evidence>
<evidence type="ECO:0000256" key="1">
    <source>
        <dbReference type="ARBA" id="ARBA00022603"/>
    </source>
</evidence>
<dbReference type="AlphaFoldDB" id="A0A1F4V0B9"/>
<dbReference type="InterPro" id="IPR051259">
    <property type="entry name" value="rRNA_Methyltransferase"/>
</dbReference>
<name>A0A1F4V0B9_UNCKA</name>
<proteinExistence type="predicted"/>
<dbReference type="Gene3D" id="3.40.1280.10">
    <property type="match status" value="1"/>
</dbReference>
<keyword evidence="1" id="KW-0489">Methyltransferase</keyword>
<dbReference type="PANTHER" id="PTHR43191:SF2">
    <property type="entry name" value="RRNA METHYLTRANSFERASE 3, MITOCHONDRIAL"/>
    <property type="match status" value="1"/>
</dbReference>
<comment type="caution">
    <text evidence="4">The sequence shown here is derived from an EMBL/GenBank/DDBJ whole genome shotgun (WGS) entry which is preliminary data.</text>
</comment>
<protein>
    <recommendedName>
        <fullName evidence="3">tRNA/rRNA methyltransferase SpoU type domain-containing protein</fullName>
    </recommendedName>
</protein>
<evidence type="ECO:0000313" key="5">
    <source>
        <dbReference type="Proteomes" id="UP000177371"/>
    </source>
</evidence>
<dbReference type="SUPFAM" id="SSF75217">
    <property type="entry name" value="alpha/beta knot"/>
    <property type="match status" value="1"/>
</dbReference>
<dbReference type="PANTHER" id="PTHR43191">
    <property type="entry name" value="RRNA METHYLTRANSFERASE 3"/>
    <property type="match status" value="1"/>
</dbReference>
<dbReference type="Proteomes" id="UP000177371">
    <property type="component" value="Unassembled WGS sequence"/>
</dbReference>
<dbReference type="Pfam" id="PF00588">
    <property type="entry name" value="SpoU_methylase"/>
    <property type="match status" value="1"/>
</dbReference>
<accession>A0A1F4V0B9</accession>
<keyword evidence="2" id="KW-0808">Transferase</keyword>